<gene>
    <name evidence="1" type="ORF">QAD02_021492</name>
</gene>
<protein>
    <submittedName>
        <fullName evidence="1">Uncharacterized protein</fullName>
    </submittedName>
</protein>
<organism evidence="1 2">
    <name type="scientific">Eretmocerus hayati</name>
    <dbReference type="NCBI Taxonomy" id="131215"/>
    <lineage>
        <taxon>Eukaryota</taxon>
        <taxon>Metazoa</taxon>
        <taxon>Ecdysozoa</taxon>
        <taxon>Arthropoda</taxon>
        <taxon>Hexapoda</taxon>
        <taxon>Insecta</taxon>
        <taxon>Pterygota</taxon>
        <taxon>Neoptera</taxon>
        <taxon>Endopterygota</taxon>
        <taxon>Hymenoptera</taxon>
        <taxon>Apocrita</taxon>
        <taxon>Proctotrupomorpha</taxon>
        <taxon>Chalcidoidea</taxon>
        <taxon>Aphelinidae</taxon>
        <taxon>Aphelininae</taxon>
        <taxon>Eretmocerus</taxon>
    </lineage>
</organism>
<name>A0ACC2PSW9_9HYME</name>
<dbReference type="Proteomes" id="UP001239111">
    <property type="component" value="Chromosome 1"/>
</dbReference>
<keyword evidence="2" id="KW-1185">Reference proteome</keyword>
<evidence type="ECO:0000313" key="2">
    <source>
        <dbReference type="Proteomes" id="UP001239111"/>
    </source>
</evidence>
<dbReference type="EMBL" id="CM056741">
    <property type="protein sequence ID" value="KAJ8685699.1"/>
    <property type="molecule type" value="Genomic_DNA"/>
</dbReference>
<comment type="caution">
    <text evidence="1">The sequence shown here is derived from an EMBL/GenBank/DDBJ whole genome shotgun (WGS) entry which is preliminary data.</text>
</comment>
<evidence type="ECO:0000313" key="1">
    <source>
        <dbReference type="EMBL" id="KAJ8685699.1"/>
    </source>
</evidence>
<proteinExistence type="predicted"/>
<sequence length="165" mass="19504">MQNTFCQEKIIPDTRYMVDKYFCNNGGISYYAHCPSCRGFLREFGPQERSVVCHDCNLTVNLKSSSYHDYFVMLDFPRMIRNLIEEYSDYYLSIMNRERRGGSCYRSFHDGRCFIEFWLSLPDELKKRFATAIFNSDGSPLFKSSRFSVCPIQMIINELPIEIRN</sequence>
<accession>A0ACC2PSW9</accession>
<reference evidence="1" key="1">
    <citation type="submission" date="2023-04" db="EMBL/GenBank/DDBJ databases">
        <title>A chromosome-level genome assembly of the parasitoid wasp Eretmocerus hayati.</title>
        <authorList>
            <person name="Zhong Y."/>
            <person name="Liu S."/>
            <person name="Liu Y."/>
        </authorList>
    </citation>
    <scope>NUCLEOTIDE SEQUENCE</scope>
    <source>
        <strain evidence="1">ZJU_SS_LIU_2023</strain>
    </source>
</reference>